<feature type="transmembrane region" description="Helical" evidence="6">
    <location>
        <begin position="21"/>
        <end position="46"/>
    </location>
</feature>
<feature type="transmembrane region" description="Helical" evidence="6">
    <location>
        <begin position="231"/>
        <end position="255"/>
    </location>
</feature>
<gene>
    <name evidence="8" type="ORF">GCM10011333_34070</name>
</gene>
<evidence type="ECO:0000256" key="6">
    <source>
        <dbReference type="SAM" id="Phobius"/>
    </source>
</evidence>
<dbReference type="GO" id="GO:0005886">
    <property type="term" value="C:plasma membrane"/>
    <property type="evidence" value="ECO:0007669"/>
    <property type="project" value="UniProtKB-SubCell"/>
</dbReference>
<keyword evidence="4 6" id="KW-1133">Transmembrane helix</keyword>
<feature type="transmembrane region" description="Helical" evidence="6">
    <location>
        <begin position="330"/>
        <end position="349"/>
    </location>
</feature>
<evidence type="ECO:0000256" key="2">
    <source>
        <dbReference type="ARBA" id="ARBA00022475"/>
    </source>
</evidence>
<feature type="transmembrane region" description="Helical" evidence="6">
    <location>
        <begin position="292"/>
        <end position="310"/>
    </location>
</feature>
<feature type="transmembrane region" description="Helical" evidence="6">
    <location>
        <begin position="383"/>
        <end position="406"/>
    </location>
</feature>
<keyword evidence="3 6" id="KW-0812">Transmembrane</keyword>
<protein>
    <recommendedName>
        <fullName evidence="7">ABC3 transporter permease C-terminal domain-containing protein</fullName>
    </recommendedName>
</protein>
<dbReference type="RefSeq" id="WP_188552072.1">
    <property type="nucleotide sequence ID" value="NZ_BMFY01000025.1"/>
</dbReference>
<organism evidence="8 9">
    <name type="scientific">Sediminivirga luteola</name>
    <dbReference type="NCBI Taxonomy" id="1774748"/>
    <lineage>
        <taxon>Bacteria</taxon>
        <taxon>Bacillati</taxon>
        <taxon>Actinomycetota</taxon>
        <taxon>Actinomycetes</taxon>
        <taxon>Micrococcales</taxon>
        <taxon>Brevibacteriaceae</taxon>
        <taxon>Sediminivirga</taxon>
    </lineage>
</organism>
<dbReference type="AlphaFoldDB" id="A0A8J2U1D9"/>
<feature type="transmembrane region" description="Helical" evidence="6">
    <location>
        <begin position="66"/>
        <end position="86"/>
    </location>
</feature>
<evidence type="ECO:0000256" key="3">
    <source>
        <dbReference type="ARBA" id="ARBA00022692"/>
    </source>
</evidence>
<feature type="transmembrane region" description="Helical" evidence="6">
    <location>
        <begin position="119"/>
        <end position="139"/>
    </location>
</feature>
<keyword evidence="9" id="KW-1185">Reference proteome</keyword>
<comment type="caution">
    <text evidence="8">The sequence shown here is derived from an EMBL/GenBank/DDBJ whole genome shotgun (WGS) entry which is preliminary data.</text>
</comment>
<name>A0A8J2U1D9_9MICO</name>
<dbReference type="Proteomes" id="UP000616114">
    <property type="component" value="Unassembled WGS sequence"/>
</dbReference>
<feature type="domain" description="ABC3 transporter permease C-terminal" evidence="7">
    <location>
        <begin position="69"/>
        <end position="184"/>
    </location>
</feature>
<keyword evidence="2" id="KW-1003">Cell membrane</keyword>
<reference evidence="8" key="2">
    <citation type="submission" date="2020-09" db="EMBL/GenBank/DDBJ databases">
        <authorList>
            <person name="Sun Q."/>
            <person name="Zhou Y."/>
        </authorList>
    </citation>
    <scope>NUCLEOTIDE SEQUENCE</scope>
    <source>
        <strain evidence="8">CGMCC 1.12785</strain>
    </source>
</reference>
<evidence type="ECO:0000256" key="4">
    <source>
        <dbReference type="ARBA" id="ARBA00022989"/>
    </source>
</evidence>
<dbReference type="EMBL" id="BMFY01000025">
    <property type="protein sequence ID" value="GGA28521.1"/>
    <property type="molecule type" value="Genomic_DNA"/>
</dbReference>
<evidence type="ECO:0000259" key="7">
    <source>
        <dbReference type="Pfam" id="PF02687"/>
    </source>
</evidence>
<reference evidence="8" key="1">
    <citation type="journal article" date="2014" name="Int. J. Syst. Evol. Microbiol.">
        <title>Complete genome sequence of Corynebacterium casei LMG S-19264T (=DSM 44701T), isolated from a smear-ripened cheese.</title>
        <authorList>
            <consortium name="US DOE Joint Genome Institute (JGI-PGF)"/>
            <person name="Walter F."/>
            <person name="Albersmeier A."/>
            <person name="Kalinowski J."/>
            <person name="Ruckert C."/>
        </authorList>
    </citation>
    <scope>NUCLEOTIDE SEQUENCE</scope>
    <source>
        <strain evidence="8">CGMCC 1.12785</strain>
    </source>
</reference>
<keyword evidence="5 6" id="KW-0472">Membrane</keyword>
<comment type="subcellular location">
    <subcellularLocation>
        <location evidence="1">Cell membrane</location>
        <topology evidence="1">Multi-pass membrane protein</topology>
    </subcellularLocation>
</comment>
<evidence type="ECO:0000313" key="9">
    <source>
        <dbReference type="Proteomes" id="UP000616114"/>
    </source>
</evidence>
<dbReference type="Pfam" id="PF02687">
    <property type="entry name" value="FtsX"/>
    <property type="match status" value="1"/>
</dbReference>
<feature type="transmembrane region" description="Helical" evidence="6">
    <location>
        <begin position="412"/>
        <end position="435"/>
    </location>
</feature>
<feature type="transmembrane region" description="Helical" evidence="6">
    <location>
        <begin position="159"/>
        <end position="181"/>
    </location>
</feature>
<evidence type="ECO:0000256" key="5">
    <source>
        <dbReference type="ARBA" id="ARBA00023136"/>
    </source>
</evidence>
<feature type="transmembrane region" description="Helical" evidence="6">
    <location>
        <begin position="202"/>
        <end position="225"/>
    </location>
</feature>
<evidence type="ECO:0000313" key="8">
    <source>
        <dbReference type="EMBL" id="GGA28521.1"/>
    </source>
</evidence>
<dbReference type="InterPro" id="IPR003838">
    <property type="entry name" value="ABC3_permease_C"/>
</dbReference>
<sequence length="452" mass="46581">MSARAVLPLLINRRSLSQRTSVLTVIAYAVPTAIILTVAGGAWAFFRWTPERFPGTEDLSGMYQVLAVFASILLLIPAANLGAAAAKLSARRNDLRLSTLSLLGASPGTVRAVALAEPLLLAGVGILAGVLGYLAMLLPFSRIHFQNEPLGYTAMLLPWWALLAGIAVMAVLSLVSAALGLRRVSVSPLGVRMRQQAQRAGVLRVVIGGVLLAGACAVAVGLNVVPLGAGVAIGVALGVVAAGLLILGLIGGWIVQLSGRIAAKVATRPQDLMAARIVCDVPKQCWQRVSGLAMTAFAAVFLGAGVAIISEANAEAMNPAEAALMVDIRTGLLLTVGIAFLLIGATAVINQNVDILDRAEVYRGLHAVGMGDAALTRLSIRTVTIPVAASIVFGVFSALVLALPLVGMALVFAPLSMLACALVCVLGTLLLWLAVRLSGRAVLGVADVARTV</sequence>
<proteinExistence type="predicted"/>
<accession>A0A8J2U1D9</accession>
<evidence type="ECO:0000256" key="1">
    <source>
        <dbReference type="ARBA" id="ARBA00004651"/>
    </source>
</evidence>